<evidence type="ECO:0000256" key="1">
    <source>
        <dbReference type="SAM" id="MobiDB-lite"/>
    </source>
</evidence>
<feature type="signal peptide" evidence="2">
    <location>
        <begin position="1"/>
        <end position="27"/>
    </location>
</feature>
<dbReference type="OrthoDB" id="8565817at2"/>
<gene>
    <name evidence="3" type="ORF">D8I35_01460</name>
</gene>
<proteinExistence type="predicted"/>
<sequence>MSIHSIPTRLVRLSALAVLLAAGAGHASGESLSERLKARAGSELAGTSSGTSSSTAAPQRSNGAASQALKGLTGQSSSGSAATTTQPAGGAASLLGGGTAGALGGSALGASALGGLGLPSLAGGSAGNVAGVLEYCVKNNYLKQANASAIKDRLLGKAGLSSTQPEQDGGYASGLGGVLSGGDGKSFNLSSIQDNVKEKACDYVLENASSLL</sequence>
<evidence type="ECO:0000313" key="3">
    <source>
        <dbReference type="EMBL" id="RMX07823.1"/>
    </source>
</evidence>
<feature type="region of interest" description="Disordered" evidence="1">
    <location>
        <begin position="34"/>
        <end position="88"/>
    </location>
</feature>
<feature type="chain" id="PRO_5018206475" evidence="2">
    <location>
        <begin position="28"/>
        <end position="212"/>
    </location>
</feature>
<comment type="caution">
    <text evidence="3">The sequence shown here is derived from an EMBL/GenBank/DDBJ whole genome shotgun (WGS) entry which is preliminary data.</text>
</comment>
<dbReference type="AlphaFoldDB" id="A0A3M6QY74"/>
<dbReference type="Pfam" id="PF10696">
    <property type="entry name" value="DUF2501"/>
    <property type="match status" value="1"/>
</dbReference>
<evidence type="ECO:0000256" key="2">
    <source>
        <dbReference type="SAM" id="SignalP"/>
    </source>
</evidence>
<organism evidence="3 4">
    <name type="scientific">Corticibacter populi</name>
    <dbReference type="NCBI Taxonomy" id="1550736"/>
    <lineage>
        <taxon>Bacteria</taxon>
        <taxon>Pseudomonadati</taxon>
        <taxon>Pseudomonadota</taxon>
        <taxon>Betaproteobacteria</taxon>
        <taxon>Burkholderiales</taxon>
        <taxon>Comamonadaceae</taxon>
        <taxon>Corticibacter</taxon>
    </lineage>
</organism>
<evidence type="ECO:0000313" key="4">
    <source>
        <dbReference type="Proteomes" id="UP000278006"/>
    </source>
</evidence>
<accession>A0A3M6QY74</accession>
<dbReference type="Proteomes" id="UP000278006">
    <property type="component" value="Unassembled WGS sequence"/>
</dbReference>
<dbReference type="InterPro" id="IPR019637">
    <property type="entry name" value="DUF2501"/>
</dbReference>
<keyword evidence="4" id="KW-1185">Reference proteome</keyword>
<keyword evidence="2" id="KW-0732">Signal</keyword>
<reference evidence="3 4" key="1">
    <citation type="submission" date="2018-10" db="EMBL/GenBank/DDBJ databases">
        <title>Draft genome of Cortibacter populi DSM10536.</title>
        <authorList>
            <person name="Bernier A.-M."/>
            <person name="Bernard K."/>
        </authorList>
    </citation>
    <scope>NUCLEOTIDE SEQUENCE [LARGE SCALE GENOMIC DNA]</scope>
    <source>
        <strain evidence="3 4">DSM 105136</strain>
    </source>
</reference>
<feature type="compositionally biased region" description="Low complexity" evidence="1">
    <location>
        <begin position="73"/>
        <end position="88"/>
    </location>
</feature>
<dbReference type="EMBL" id="RDQO01000001">
    <property type="protein sequence ID" value="RMX07823.1"/>
    <property type="molecule type" value="Genomic_DNA"/>
</dbReference>
<protein>
    <submittedName>
        <fullName evidence="3">DUF2501 domain-containing protein</fullName>
    </submittedName>
</protein>
<dbReference type="RefSeq" id="WP_122225945.1">
    <property type="nucleotide sequence ID" value="NZ_RDQO01000001.1"/>
</dbReference>
<feature type="compositionally biased region" description="Low complexity" evidence="1">
    <location>
        <begin position="41"/>
        <end position="57"/>
    </location>
</feature>
<name>A0A3M6QY74_9BURK</name>